<dbReference type="GO" id="GO:0006488">
    <property type="term" value="P:dolichol-linked oligosaccharide biosynthetic process"/>
    <property type="evidence" value="ECO:0007669"/>
    <property type="project" value="InterPro"/>
</dbReference>
<organism evidence="7 8">
    <name type="scientific">Thiothrix eikelboomii</name>
    <dbReference type="NCBI Taxonomy" id="92487"/>
    <lineage>
        <taxon>Bacteria</taxon>
        <taxon>Pseudomonadati</taxon>
        <taxon>Pseudomonadota</taxon>
        <taxon>Gammaproteobacteria</taxon>
        <taxon>Thiotrichales</taxon>
        <taxon>Thiotrichaceae</taxon>
        <taxon>Thiothrix</taxon>
    </lineage>
</organism>
<evidence type="ECO:0000256" key="4">
    <source>
        <dbReference type="ARBA" id="ARBA00022679"/>
    </source>
</evidence>
<evidence type="ECO:0000313" key="7">
    <source>
        <dbReference type="EMBL" id="SKA92645.1"/>
    </source>
</evidence>
<dbReference type="STRING" id="92487.SAMN02745130_03408"/>
<dbReference type="SUPFAM" id="SSF53756">
    <property type="entry name" value="UDP-Glycosyltransferase/glycogen phosphorylase"/>
    <property type="match status" value="1"/>
</dbReference>
<dbReference type="PANTHER" id="PTHR12867:SF6">
    <property type="entry name" value="N-ACETYLGLUCOSAMINYLDIPHOSPHODOLICHOL N-ACETYLGLUCOSAMINYLTRANSFERASE"/>
    <property type="match status" value="1"/>
</dbReference>
<accession>A0A1T4XU87</accession>
<dbReference type="AlphaFoldDB" id="A0A1T4XU87"/>
<evidence type="ECO:0000256" key="1">
    <source>
        <dbReference type="ARBA" id="ARBA00004240"/>
    </source>
</evidence>
<evidence type="ECO:0000256" key="2">
    <source>
        <dbReference type="ARBA" id="ARBA00006962"/>
    </source>
</evidence>
<evidence type="ECO:0000256" key="3">
    <source>
        <dbReference type="ARBA" id="ARBA00022676"/>
    </source>
</evidence>
<name>A0A1T4XU87_9GAMM</name>
<protein>
    <submittedName>
        <fullName evidence="7">UDP-N-acetylglucosamine transferase subunit ALG13</fullName>
    </submittedName>
</protein>
<sequence length="157" mass="17650">MIFVAVGTQFPFDRLIRCVDEWAAAQGIEVLAQIATGGYLPKHARYERFMTTEAFNTALQQASLIISHAGMGNIITAIESSKPIIVMNRQYELGEHRNNHQADGLEWMAKLPGVYTAKTCEDLRILLDQHDNLSAGSQLGHERRQRLINFIDQAIRA</sequence>
<dbReference type="Pfam" id="PF04101">
    <property type="entry name" value="Glyco_tran_28_C"/>
    <property type="match status" value="1"/>
</dbReference>
<feature type="domain" description="Glycosyl transferase family 28 C-terminal" evidence="6">
    <location>
        <begin position="1"/>
        <end position="103"/>
    </location>
</feature>
<dbReference type="GO" id="GO:0016758">
    <property type="term" value="F:hexosyltransferase activity"/>
    <property type="evidence" value="ECO:0007669"/>
    <property type="project" value="InterPro"/>
</dbReference>
<dbReference type="Gene3D" id="3.40.50.2000">
    <property type="entry name" value="Glycogen Phosphorylase B"/>
    <property type="match status" value="1"/>
</dbReference>
<comment type="similarity">
    <text evidence="2">Belongs to the glycosyltransferase 28 family.</text>
</comment>
<dbReference type="EMBL" id="FUYB01000022">
    <property type="protein sequence ID" value="SKA92645.1"/>
    <property type="molecule type" value="Genomic_DNA"/>
</dbReference>
<evidence type="ECO:0000259" key="6">
    <source>
        <dbReference type="Pfam" id="PF04101"/>
    </source>
</evidence>
<dbReference type="InterPro" id="IPR007235">
    <property type="entry name" value="Glyco_trans_28_C"/>
</dbReference>
<dbReference type="RefSeq" id="WP_078923846.1">
    <property type="nucleotide sequence ID" value="NZ_FUYB01000022.1"/>
</dbReference>
<comment type="subcellular location">
    <subcellularLocation>
        <location evidence="1">Endoplasmic reticulum</location>
    </subcellularLocation>
</comment>
<evidence type="ECO:0000256" key="5">
    <source>
        <dbReference type="ARBA" id="ARBA00022824"/>
    </source>
</evidence>
<keyword evidence="5" id="KW-0256">Endoplasmic reticulum</keyword>
<gene>
    <name evidence="7" type="ORF">SAMN02745130_03408</name>
</gene>
<dbReference type="InterPro" id="IPR039042">
    <property type="entry name" value="Alg13-like"/>
</dbReference>
<reference evidence="7 8" key="1">
    <citation type="submission" date="2017-02" db="EMBL/GenBank/DDBJ databases">
        <authorList>
            <person name="Peterson S.W."/>
        </authorList>
    </citation>
    <scope>NUCLEOTIDE SEQUENCE [LARGE SCALE GENOMIC DNA]</scope>
    <source>
        <strain evidence="7 8">ATCC 49788</strain>
    </source>
</reference>
<proteinExistence type="inferred from homology"/>
<keyword evidence="4 7" id="KW-0808">Transferase</keyword>
<dbReference type="OrthoDB" id="7186565at2"/>
<keyword evidence="3" id="KW-0328">Glycosyltransferase</keyword>
<keyword evidence="8" id="KW-1185">Reference proteome</keyword>
<dbReference type="PANTHER" id="PTHR12867">
    <property type="entry name" value="GLYCOSYL TRANSFERASE-RELATED"/>
    <property type="match status" value="1"/>
</dbReference>
<dbReference type="Proteomes" id="UP000190460">
    <property type="component" value="Unassembled WGS sequence"/>
</dbReference>
<evidence type="ECO:0000313" key="8">
    <source>
        <dbReference type="Proteomes" id="UP000190460"/>
    </source>
</evidence>